<comment type="caution">
    <text evidence="3">The sequence shown here is derived from an EMBL/GenBank/DDBJ whole genome shotgun (WGS) entry which is preliminary data.</text>
</comment>
<dbReference type="InterPro" id="IPR056813">
    <property type="entry name" value="GIL1_IRKI_C"/>
</dbReference>
<evidence type="ECO:0000256" key="1">
    <source>
        <dbReference type="SAM" id="Coils"/>
    </source>
</evidence>
<proteinExistence type="predicted"/>
<keyword evidence="1" id="KW-0175">Coiled coil</keyword>
<reference evidence="3" key="1">
    <citation type="journal article" date="2022" name="Front. Genet.">
        <title>Chromosome-Scale Assembly of the Dendrobium nobile Genome Provides Insights Into the Molecular Mechanism of the Biosynthesis of the Medicinal Active Ingredient of Dendrobium.</title>
        <authorList>
            <person name="Xu Q."/>
            <person name="Niu S.-C."/>
            <person name="Li K.-L."/>
            <person name="Zheng P.-J."/>
            <person name="Zhang X.-J."/>
            <person name="Jia Y."/>
            <person name="Liu Y."/>
            <person name="Niu Y.-X."/>
            <person name="Yu L.-H."/>
            <person name="Chen D.-F."/>
            <person name="Zhang G.-Q."/>
        </authorList>
    </citation>
    <scope>NUCLEOTIDE SEQUENCE</scope>
    <source>
        <tissue evidence="3">Leaf</tissue>
    </source>
</reference>
<dbReference type="EMBL" id="JAGYWB010000011">
    <property type="protein sequence ID" value="KAI0503831.1"/>
    <property type="molecule type" value="Genomic_DNA"/>
</dbReference>
<keyword evidence="4" id="KW-1185">Reference proteome</keyword>
<dbReference type="AlphaFoldDB" id="A0A8T3B432"/>
<name>A0A8T3B432_DENNO</name>
<sequence>MASSAAHSQIEGMQKKDIQIAMAKSVELRAIHSALLQGSGSSPAAMRFLAGASPLFSNKFSSAADDYPVFTPTYEDEPLPGYQFIRSDRSLSESWSGIRLEGEARCDELVLSDTNSVNKFSSVKDEPLVCSTNEYLSNKSFCINQIPRMQSAPGADVLKSLSRRSSTGELKTVTFNTTDDPATITREAGAEQKKLKGLNNVARSVGIRTISLPPQSKSKGTTFSWLFHKTKKKTKPEMSPNTNESEDMPQLLKDWGTFSIETLKRELFEANKQKDVALAQVAEMRFSLGELQQKLITLESYCEELKKSLNQAVLEQEKLVLNTLKRTKPISSNHICNENSMPVSHDVMVEGFLQVVSEARLSVKHFCKILIDNIDKTDSSLLEKISTLVHPNPLNLDQKHPKGVLYHLEALINQSLHQDFENCVFQKNGTPKVLDPHQDRMENFSSFISLRNLSWNEVLRKGTKYYSDDFSCFCDQKMSSIVSILNWSRPWPELLLQSFFVSAKCMWLLHLLAFSFNPPLLILRVDENRSFDPLYMEDVSRDKQQRAHSLAQVKIMVMPGFYVHDKVLRCRVLCRYG</sequence>
<protein>
    <recommendedName>
        <fullName evidence="2">GIL1/IRKI C-terminal domain-containing protein</fullName>
    </recommendedName>
</protein>
<dbReference type="InterPro" id="IPR042316">
    <property type="entry name" value="IRKI-like"/>
</dbReference>
<evidence type="ECO:0000259" key="2">
    <source>
        <dbReference type="Pfam" id="PF24994"/>
    </source>
</evidence>
<evidence type="ECO:0000313" key="4">
    <source>
        <dbReference type="Proteomes" id="UP000829196"/>
    </source>
</evidence>
<accession>A0A8T3B432</accession>
<feature type="coiled-coil region" evidence="1">
    <location>
        <begin position="260"/>
        <end position="308"/>
    </location>
</feature>
<dbReference type="SMR" id="A0A8T3B432"/>
<organism evidence="3 4">
    <name type="scientific">Dendrobium nobile</name>
    <name type="common">Orchid</name>
    <dbReference type="NCBI Taxonomy" id="94219"/>
    <lineage>
        <taxon>Eukaryota</taxon>
        <taxon>Viridiplantae</taxon>
        <taxon>Streptophyta</taxon>
        <taxon>Embryophyta</taxon>
        <taxon>Tracheophyta</taxon>
        <taxon>Spermatophyta</taxon>
        <taxon>Magnoliopsida</taxon>
        <taxon>Liliopsida</taxon>
        <taxon>Asparagales</taxon>
        <taxon>Orchidaceae</taxon>
        <taxon>Epidendroideae</taxon>
        <taxon>Malaxideae</taxon>
        <taxon>Dendrobiinae</taxon>
        <taxon>Dendrobium</taxon>
    </lineage>
</organism>
<dbReference type="PANTHER" id="PTHR31029">
    <property type="entry name" value="CYCLIN-DEPENDENT KINASE-LIKE PROTEIN"/>
    <property type="match status" value="1"/>
</dbReference>
<feature type="domain" description="GIL1/IRKI C-terminal" evidence="2">
    <location>
        <begin position="522"/>
        <end position="573"/>
    </location>
</feature>
<dbReference type="Pfam" id="PF24994">
    <property type="entry name" value="GIL1_IRKI_C"/>
    <property type="match status" value="1"/>
</dbReference>
<gene>
    <name evidence="3" type="ORF">KFK09_014774</name>
</gene>
<dbReference type="Proteomes" id="UP000829196">
    <property type="component" value="Unassembled WGS sequence"/>
</dbReference>
<dbReference type="PANTHER" id="PTHR31029:SF3">
    <property type="entry name" value="IRK-INTERACTING PROTEIN"/>
    <property type="match status" value="1"/>
</dbReference>
<dbReference type="OrthoDB" id="785851at2759"/>
<evidence type="ECO:0000313" key="3">
    <source>
        <dbReference type="EMBL" id="KAI0503831.1"/>
    </source>
</evidence>